<comment type="caution">
    <text evidence="3">The sequence shown here is derived from an EMBL/GenBank/DDBJ whole genome shotgun (WGS) entry which is preliminary data.</text>
</comment>
<dbReference type="InterPro" id="IPR014710">
    <property type="entry name" value="RmlC-like_jellyroll"/>
</dbReference>
<evidence type="ECO:0000256" key="2">
    <source>
        <dbReference type="ARBA" id="ARBA00022833"/>
    </source>
</evidence>
<proteinExistence type="predicted"/>
<gene>
    <name evidence="3" type="ORF">H9846_10380</name>
</gene>
<dbReference type="Proteomes" id="UP000886751">
    <property type="component" value="Unassembled WGS sequence"/>
</dbReference>
<protein>
    <submittedName>
        <fullName evidence="3">Class I mannose-6-phosphate isomerase</fullName>
    </submittedName>
</protein>
<reference evidence="3" key="2">
    <citation type="submission" date="2021-04" db="EMBL/GenBank/DDBJ databases">
        <authorList>
            <person name="Gilroy R."/>
        </authorList>
    </citation>
    <scope>NUCLEOTIDE SEQUENCE</scope>
    <source>
        <strain evidence="3">ChiHecec2B26-7398</strain>
    </source>
</reference>
<evidence type="ECO:0000256" key="1">
    <source>
        <dbReference type="ARBA" id="ARBA00022723"/>
    </source>
</evidence>
<dbReference type="Gene3D" id="2.60.120.10">
    <property type="entry name" value="Jelly Rolls"/>
    <property type="match status" value="1"/>
</dbReference>
<dbReference type="InterPro" id="IPR051804">
    <property type="entry name" value="Carb_Metab_Reg_Kinase/Isom"/>
</dbReference>
<keyword evidence="3" id="KW-0413">Isomerase</keyword>
<dbReference type="PANTHER" id="PTHR42742">
    <property type="entry name" value="TRANSCRIPTIONAL REPRESSOR MPRA"/>
    <property type="match status" value="1"/>
</dbReference>
<name>A0A9D2BWC0_9FIRM</name>
<dbReference type="EMBL" id="DXEI01000156">
    <property type="protein sequence ID" value="HIX95844.1"/>
    <property type="molecule type" value="Genomic_DNA"/>
</dbReference>
<dbReference type="GO" id="GO:0016853">
    <property type="term" value="F:isomerase activity"/>
    <property type="evidence" value="ECO:0007669"/>
    <property type="project" value="UniProtKB-KW"/>
</dbReference>
<keyword evidence="2" id="KW-0862">Zinc</keyword>
<accession>A0A9D2BWC0</accession>
<keyword evidence="1" id="KW-0479">Metal-binding</keyword>
<dbReference type="PANTHER" id="PTHR42742:SF3">
    <property type="entry name" value="FRUCTOKINASE"/>
    <property type="match status" value="1"/>
</dbReference>
<dbReference type="CDD" id="cd07010">
    <property type="entry name" value="cupin_PMI_type_I_N_bac"/>
    <property type="match status" value="1"/>
</dbReference>
<evidence type="ECO:0000313" key="4">
    <source>
        <dbReference type="Proteomes" id="UP000886751"/>
    </source>
</evidence>
<dbReference type="GO" id="GO:0046872">
    <property type="term" value="F:metal ion binding"/>
    <property type="evidence" value="ECO:0007669"/>
    <property type="project" value="UniProtKB-KW"/>
</dbReference>
<reference evidence="3" key="1">
    <citation type="journal article" date="2021" name="PeerJ">
        <title>Extensive microbial diversity within the chicken gut microbiome revealed by metagenomics and culture.</title>
        <authorList>
            <person name="Gilroy R."/>
            <person name="Ravi A."/>
            <person name="Getino M."/>
            <person name="Pursley I."/>
            <person name="Horton D.L."/>
            <person name="Alikhan N.F."/>
            <person name="Baker D."/>
            <person name="Gharbi K."/>
            <person name="Hall N."/>
            <person name="Watson M."/>
            <person name="Adriaenssens E.M."/>
            <person name="Foster-Nyarko E."/>
            <person name="Jarju S."/>
            <person name="Secka A."/>
            <person name="Antonio M."/>
            <person name="Oren A."/>
            <person name="Chaudhuri R.R."/>
            <person name="La Ragione R."/>
            <person name="Hildebrand F."/>
            <person name="Pallen M.J."/>
        </authorList>
    </citation>
    <scope>NUCLEOTIDE SEQUENCE</scope>
    <source>
        <strain evidence="3">ChiHecec2B26-7398</strain>
    </source>
</reference>
<dbReference type="AlphaFoldDB" id="A0A9D2BWC0"/>
<dbReference type="SUPFAM" id="SSF51182">
    <property type="entry name" value="RmlC-like cupins"/>
    <property type="match status" value="1"/>
</dbReference>
<sequence>MTQRCEEMLHPVMPVSPQAGGACRGTADCAAALADALAGRGQVTVVAECYPGVDQQEVLDLLRPLGFDTVVHADDCALDPTQLDAALARDLTGDRVFGIMTVRQLADFYLPERLAAARARVAAGQRVLVYGVGATLVCGGDVLVYADITRWELQLRFRRGADNWRTAQHGLPKLSKYKRGYFAEWRWGDKVKKRCLPHLDFYLDTTRQGDPALLPGDAYRAALAALARRPLRMAPYYDPGVWGGDWMQRTFALPDNGSNYAWSFDGVPEENSLLLGFGEVVVETPAINLVFAQPRALLGERVHARFGTEFPIRFDMLDTIHGQNLSLQVHPLTEYIQDTFNMRYTQDESYYILDTEGEAGAVWLGVKPGVDPGEMAAALRAAQAGGEPFDAAKYCNCFPVQKHDHVLIPAGTVHGSGAGTMVLEISATPYIFTFKLWDWGRVDLDGKPRPIHIDHGLANIQWDRDTAFCQQHLLHQDKTVADGPAGSVVRTGLAEREFLDTFRLTTATALDIPRDGSVHMLNLVEGDEARITSPSGAFAPFTVRYAQTFILPEAAGPYRLESPAGRTVRAVLARVRG</sequence>
<evidence type="ECO:0000313" key="3">
    <source>
        <dbReference type="EMBL" id="HIX95844.1"/>
    </source>
</evidence>
<dbReference type="PROSITE" id="PS51257">
    <property type="entry name" value="PROKAR_LIPOPROTEIN"/>
    <property type="match status" value="1"/>
</dbReference>
<dbReference type="InterPro" id="IPR011051">
    <property type="entry name" value="RmlC_Cupin_sf"/>
</dbReference>
<organism evidence="3 4">
    <name type="scientific">Candidatus Gemmiger excrementipullorum</name>
    <dbReference type="NCBI Taxonomy" id="2838610"/>
    <lineage>
        <taxon>Bacteria</taxon>
        <taxon>Bacillati</taxon>
        <taxon>Bacillota</taxon>
        <taxon>Clostridia</taxon>
        <taxon>Eubacteriales</taxon>
        <taxon>Gemmiger</taxon>
    </lineage>
</organism>